<accession>A0A1S4EBC1</accession>
<gene>
    <name evidence="2" type="primary">LOC108252387</name>
</gene>
<protein>
    <submittedName>
        <fullName evidence="2">Uncharacterized protein LOC108252387 isoform X2</fullName>
    </submittedName>
</protein>
<organism evidence="1 2">
    <name type="scientific">Diaphorina citri</name>
    <name type="common">Asian citrus psyllid</name>
    <dbReference type="NCBI Taxonomy" id="121845"/>
    <lineage>
        <taxon>Eukaryota</taxon>
        <taxon>Metazoa</taxon>
        <taxon>Ecdysozoa</taxon>
        <taxon>Arthropoda</taxon>
        <taxon>Hexapoda</taxon>
        <taxon>Insecta</taxon>
        <taxon>Pterygota</taxon>
        <taxon>Neoptera</taxon>
        <taxon>Paraneoptera</taxon>
        <taxon>Hemiptera</taxon>
        <taxon>Sternorrhyncha</taxon>
        <taxon>Psylloidea</taxon>
        <taxon>Psyllidae</taxon>
        <taxon>Diaphorininae</taxon>
        <taxon>Diaphorina</taxon>
    </lineage>
</organism>
<dbReference type="PANTHER" id="PTHR37162:SF1">
    <property type="entry name" value="BED-TYPE DOMAIN-CONTAINING PROTEIN"/>
    <property type="match status" value="1"/>
</dbReference>
<dbReference type="SUPFAM" id="SSF53098">
    <property type="entry name" value="Ribonuclease H-like"/>
    <property type="match status" value="1"/>
</dbReference>
<evidence type="ECO:0000313" key="1">
    <source>
        <dbReference type="Proteomes" id="UP000079169"/>
    </source>
</evidence>
<sequence>MTTRNINLLEIHAIMGKDKKNKYYVQKFKTAWQTEKQFKDWLRPSKDDSRAYCTFCQDDLTAHRNTLLNHLKSSKHVKRAKEEGSVGQRISSFTVQTIDEKRKNAELRIAAFVAQHCSTRAVDDLGEMVKQLDNKSEVLTSIKLHKTKCLGLIHNVISPCISEELVEDIGNSYYSMIIDESTSIDTKKILSLVIRYFSYSKRKIVTFFRLIEIESGDHKSMVDAFVKIISEHGLKIHNLIGIGVDGASVMVGKNHSFSAKLKEILPNLIVVKCVCHSIHLAAEKAFLKLPQNLDFLIFNQGVYQLVF</sequence>
<reference evidence="2" key="1">
    <citation type="submission" date="2025-08" db="UniProtKB">
        <authorList>
            <consortium name="RefSeq"/>
        </authorList>
    </citation>
    <scope>IDENTIFICATION</scope>
</reference>
<dbReference type="PANTHER" id="PTHR37162">
    <property type="entry name" value="HAT FAMILY DIMERISATION DOMAINCONTAINING PROTEIN-RELATED"/>
    <property type="match status" value="1"/>
</dbReference>
<name>A0A1S4EBC1_DIACI</name>
<dbReference type="Proteomes" id="UP000079169">
    <property type="component" value="Unplaced"/>
</dbReference>
<dbReference type="RefSeq" id="XP_017299525.2">
    <property type="nucleotide sequence ID" value="XM_017444036.2"/>
</dbReference>
<dbReference type="KEGG" id="dci:108252387"/>
<dbReference type="InterPro" id="IPR012337">
    <property type="entry name" value="RNaseH-like_sf"/>
</dbReference>
<keyword evidence="1" id="KW-1185">Reference proteome</keyword>
<dbReference type="GeneID" id="108252387"/>
<evidence type="ECO:0000313" key="2">
    <source>
        <dbReference type="RefSeq" id="XP_017299525.2"/>
    </source>
</evidence>
<proteinExistence type="predicted"/>
<dbReference type="AlphaFoldDB" id="A0A1S4EBC1"/>